<dbReference type="EMBL" id="JAAGYU010000066">
    <property type="protein sequence ID" value="NEL77489.1"/>
    <property type="molecule type" value="Genomic_DNA"/>
</dbReference>
<keyword evidence="2" id="KW-0812">Transmembrane</keyword>
<dbReference type="Proteomes" id="UP000035369">
    <property type="component" value="Unassembled WGS sequence"/>
</dbReference>
<accession>A0A0G8VIG1</accession>
<feature type="transmembrane region" description="Helical" evidence="2">
    <location>
        <begin position="570"/>
        <end position="587"/>
    </location>
</feature>
<dbReference type="InterPro" id="IPR010090">
    <property type="entry name" value="Phage_tape_meas"/>
</dbReference>
<feature type="transmembrane region" description="Helical" evidence="2">
    <location>
        <begin position="607"/>
        <end position="630"/>
    </location>
</feature>
<keyword evidence="2" id="KW-1133">Transmembrane helix</keyword>
<comment type="caution">
    <text evidence="5">The sequence shown here is derived from an EMBL/GenBank/DDBJ whole genome shotgun (WGS) entry which is preliminary data.</text>
</comment>
<dbReference type="NCBIfam" id="TIGR01760">
    <property type="entry name" value="tape_meas_TP901"/>
    <property type="match status" value="1"/>
</dbReference>
<reference evidence="5 9" key="3">
    <citation type="submission" date="2019-11" db="EMBL/GenBank/DDBJ databases">
        <title>Genome-resolved metagenomics to study the prevalence of co-infection and intraspecific heterogeneity among plant pathogen metapopulations.</title>
        <authorList>
            <person name="Newberry E."/>
            <person name="Bhandari R."/>
            <person name="Kemble J."/>
            <person name="Sikora E."/>
            <person name="Potnis N."/>
        </authorList>
    </citation>
    <scope>NUCLEOTIDE SEQUENCE [LARGE SCALE GENOMIC DNA]</scope>
    <source>
        <strain evidence="5">Xp_Tom_Tuscaloosa_18b</strain>
    </source>
</reference>
<dbReference type="EMBL" id="JZUY01000041">
    <property type="protein sequence ID" value="KLC05251.1"/>
    <property type="molecule type" value="Genomic_DNA"/>
</dbReference>
<feature type="transmembrane region" description="Helical" evidence="2">
    <location>
        <begin position="538"/>
        <end position="563"/>
    </location>
</feature>
<reference evidence="6 8" key="2">
    <citation type="submission" date="2018-02" db="EMBL/GenBank/DDBJ databases">
        <title>Characterization of Xanthomonas diversity in transplant houses and field plants.</title>
        <authorList>
            <person name="Abrahamian P."/>
            <person name="Timilsina S."/>
            <person name="Minsavage G.V."/>
            <person name="Goss E.M."/>
            <person name="Jones J.B."/>
            <person name="Vallad G.E."/>
        </authorList>
    </citation>
    <scope>NUCLEOTIDE SEQUENCE [LARGE SCALE GENOMIC DNA]</scope>
    <source>
        <strain evidence="6 8">GEV2132</strain>
    </source>
</reference>
<dbReference type="EMBL" id="PUUL01000022">
    <property type="protein sequence ID" value="RXD56107.1"/>
    <property type="molecule type" value="Genomic_DNA"/>
</dbReference>
<keyword evidence="2" id="KW-0472">Membrane</keyword>
<dbReference type="Pfam" id="PF10145">
    <property type="entry name" value="PhageMin_Tail"/>
    <property type="match status" value="1"/>
</dbReference>
<dbReference type="Proteomes" id="UP000289372">
    <property type="component" value="Unassembled WGS sequence"/>
</dbReference>
<dbReference type="RefSeq" id="WP_008572751.1">
    <property type="nucleotide sequence ID" value="NZ_CP018475.1"/>
</dbReference>
<dbReference type="KEGG" id="xpe:BJD13_20110"/>
<keyword evidence="7" id="KW-1185">Reference proteome</keyword>
<evidence type="ECO:0000313" key="4">
    <source>
        <dbReference type="EMBL" id="KLC05251.1"/>
    </source>
</evidence>
<dbReference type="GeneID" id="61776317"/>
<evidence type="ECO:0000256" key="2">
    <source>
        <dbReference type="SAM" id="Phobius"/>
    </source>
</evidence>
<dbReference type="PANTHER" id="PTHR37813">
    <property type="entry name" value="FELS-2 PROPHAGE PROTEIN"/>
    <property type="match status" value="1"/>
</dbReference>
<protein>
    <submittedName>
        <fullName evidence="5">Phage tail tape measure protein</fullName>
    </submittedName>
    <submittedName>
        <fullName evidence="4">Tail protein</fullName>
    </submittedName>
</protein>
<evidence type="ECO:0000259" key="3">
    <source>
        <dbReference type="Pfam" id="PF10145"/>
    </source>
</evidence>
<evidence type="ECO:0000313" key="7">
    <source>
        <dbReference type="Proteomes" id="UP000035369"/>
    </source>
</evidence>
<dbReference type="AlphaFoldDB" id="A0A0G8VIG1"/>
<dbReference type="PANTHER" id="PTHR37813:SF1">
    <property type="entry name" value="FELS-2 PROPHAGE PROTEIN"/>
    <property type="match status" value="1"/>
</dbReference>
<evidence type="ECO:0000313" key="6">
    <source>
        <dbReference type="EMBL" id="RXD56107.1"/>
    </source>
</evidence>
<evidence type="ECO:0000313" key="5">
    <source>
        <dbReference type="EMBL" id="NEL77489.1"/>
    </source>
</evidence>
<evidence type="ECO:0000256" key="1">
    <source>
        <dbReference type="ARBA" id="ARBA00022612"/>
    </source>
</evidence>
<sequence length="956" mass="99842">MAASDNLRLQVILAAVDRATGPFRRVLSGSRGVATALRNQRDALRQLNSQHRDIGAYREQVALAQRAKAALDAQRQSVRTLAQQIKATSTPTAAMNAEFERAVRTARELKTAHGAQEAGLQRLRGRLETAGISTRELVTHERRLRGEIESTTTAMRAQQQRLVAIDAAQRRSARIQSAGLQASAYGAGMAFAGQRALRASVLPISDAMEFESAMADVRKVVDFKTPQQFLQMGRDVENLSMRLPMLPAEIAKIVAAAGQAAIPRQELVRFAEDAAKMGVAFDSSAEEAGQTMATWRTAFRMGQDEVVVLADKINYLGNTGPASVNKISAVVNRIGALGEVAGLQSGPLAALGATVAGMGIESEVSATGIKNMLLTLASGESATKSQREAFDKLGIKATAMAQVMQKDAGGAIMSVLQKLRALPKAEQAATMTQLFGRESIGAIAPLLTNLELLQGNFAKVADAQRYGGSMSAEYASRVATSANSLQLLKNTAVVVSQSIGQTLLPQFKELTERTAAVVGQVTTWIRANPALVGAIAKVVIGGAALLTILGGLLVAGGVAAIAFSQIHGAVALLSGGGGFGALLRQGLAFGGRVLPMLANGARLLLPLLGGVSLPVLAIGAAVAAVALLVWKYWGPIKAFAVGVWQGIVDVAAPVLAELKAALAPLAPVWDTVAAAMGQAWAWVKQLLTPFEATTAQLQGATQAGRGYGQILGAVLVTQLQLAVKAIGWLVQAFVFVLPVVKQILGGVWQTVQGTWSLIVGVFTGNGDRIRQGLLQLWAGINLQLANWPARMLQAGADMISGLVQGIRSKLGAAGDAIASVGTGVVDRFKGLLGIHSPSRVFAQLGDYTMQGLTVGLQRGQGAPVQAVMALGDRMRAVGAGLALATATAPVAAIDSRAPLSAPVRAASAPAGGNSFVIHVHAAPGMDANALAREVARQIEERERRTAATRRSSLRDD</sequence>
<evidence type="ECO:0000313" key="9">
    <source>
        <dbReference type="Proteomes" id="UP000471082"/>
    </source>
</evidence>
<gene>
    <name evidence="6" type="ORF">DB769_04330</name>
    <name evidence="5" type="ORF">G3W61_14715</name>
    <name evidence="4" type="ORF">XP315_13030</name>
</gene>
<feature type="domain" description="Phage tail tape measure protein" evidence="3">
    <location>
        <begin position="236"/>
        <end position="436"/>
    </location>
</feature>
<name>A0A0G8VIG1_XANPE</name>
<evidence type="ECO:0000313" key="8">
    <source>
        <dbReference type="Proteomes" id="UP000289372"/>
    </source>
</evidence>
<keyword evidence="1" id="KW-1188">Viral release from host cell</keyword>
<dbReference type="Proteomes" id="UP000471082">
    <property type="component" value="Unassembled WGS sequence"/>
</dbReference>
<organism evidence="5 9">
    <name type="scientific">Xanthomonas perforans</name>
    <dbReference type="NCBI Taxonomy" id="442694"/>
    <lineage>
        <taxon>Bacteria</taxon>
        <taxon>Pseudomonadati</taxon>
        <taxon>Pseudomonadota</taxon>
        <taxon>Gammaproteobacteria</taxon>
        <taxon>Lysobacterales</taxon>
        <taxon>Lysobacteraceae</taxon>
        <taxon>Xanthomonas</taxon>
    </lineage>
</organism>
<reference evidence="4 7" key="1">
    <citation type="submission" date="2015-02" db="EMBL/GenBank/DDBJ databases">
        <title>Whole genome sequencing of multiple isolates of three species of pepper and tomato-infecting xanthomonads reveals genetic diversity in field strains and pinpoints effectors responsible for host specificity.</title>
        <authorList>
            <person name="Schwartz A."/>
            <person name="Dahlbeck D."/>
            <person name="Staskawicz B."/>
            <person name="Bart R."/>
            <person name="Potnis N."/>
            <person name="Minsavage G."/>
            <person name="Timilsina S."/>
            <person name="Goss E."/>
            <person name="Jones J."/>
            <person name="Vallad G."/>
            <person name="Barak J."/>
            <person name="Miller S."/>
            <person name="Ritchie D."/>
            <person name="Martins J.Jr."/>
            <person name="Patane J.S."/>
            <person name="Setubal J.C."/>
        </authorList>
    </citation>
    <scope>NUCLEOTIDE SEQUENCE [LARGE SCALE GENOMIC DNA]</scope>
    <source>
        <strain evidence="4 7">Xp3-15</strain>
    </source>
</reference>
<proteinExistence type="predicted"/>